<evidence type="ECO:0000313" key="2">
    <source>
        <dbReference type="Proteomes" id="UP000238924"/>
    </source>
</evidence>
<dbReference type="RefSeq" id="WP_104617906.1">
    <property type="nucleotide sequence ID" value="NZ_JJMJ01000028.1"/>
</dbReference>
<keyword evidence="2" id="KW-1185">Reference proteome</keyword>
<comment type="caution">
    <text evidence="1">The sequence shown here is derived from an EMBL/GenBank/DDBJ whole genome shotgun (WGS) entry which is preliminary data.</text>
</comment>
<sequence>MVNEKELNDKIIREIKGVWDYYVKEEKKDDKEFRKNNLHIRYFDRHKLTECVDEALKKDNNGNYIYPPPAAQIKKIFENEKRKNNKGNPDKAFFYEFRRYPMYEELLSRMIDTVMLIYGIDGRKTGKFLRENTSSREKK</sequence>
<protein>
    <submittedName>
        <fullName evidence="1">Uncharacterized protein</fullName>
    </submittedName>
</protein>
<gene>
    <name evidence="1" type="ORF">DJ52_01735</name>
</gene>
<dbReference type="EMBL" id="JJMJ01000028">
    <property type="protein sequence ID" value="PPS22942.1"/>
    <property type="molecule type" value="Genomic_DNA"/>
</dbReference>
<evidence type="ECO:0000313" key="1">
    <source>
        <dbReference type="EMBL" id="PPS22942.1"/>
    </source>
</evidence>
<organism evidence="1 2">
    <name type="scientific">Brachyspira murdochii</name>
    <dbReference type="NCBI Taxonomy" id="84378"/>
    <lineage>
        <taxon>Bacteria</taxon>
        <taxon>Pseudomonadati</taxon>
        <taxon>Spirochaetota</taxon>
        <taxon>Spirochaetia</taxon>
        <taxon>Brachyspirales</taxon>
        <taxon>Brachyspiraceae</taxon>
        <taxon>Brachyspira</taxon>
    </lineage>
</organism>
<name>A0ABX5B9F0_9SPIR</name>
<accession>A0ABX5B9F0</accession>
<dbReference type="Proteomes" id="UP000238924">
    <property type="component" value="Unassembled WGS sequence"/>
</dbReference>
<proteinExistence type="predicted"/>
<reference evidence="1 2" key="1">
    <citation type="submission" date="2014-04" db="EMBL/GenBank/DDBJ databases">
        <title>Whole genome sequence of 'Brachyspira hampsonii' D13-03603F2.</title>
        <authorList>
            <person name="Patterson A.H."/>
            <person name="Chaban B."/>
            <person name="Fernando C."/>
            <person name="Harding J.C."/>
            <person name="Hill J.E."/>
        </authorList>
    </citation>
    <scope>NUCLEOTIDE SEQUENCE [LARGE SCALE GENOMIC DNA]</scope>
    <source>
        <strain evidence="1 2">D13-03603F2</strain>
    </source>
</reference>